<accession>A0A8H6F9W8</accession>
<organism evidence="2 3">
    <name type="scientific">Letharia lupina</name>
    <dbReference type="NCBI Taxonomy" id="560253"/>
    <lineage>
        <taxon>Eukaryota</taxon>
        <taxon>Fungi</taxon>
        <taxon>Dikarya</taxon>
        <taxon>Ascomycota</taxon>
        <taxon>Pezizomycotina</taxon>
        <taxon>Lecanoromycetes</taxon>
        <taxon>OSLEUM clade</taxon>
        <taxon>Lecanoromycetidae</taxon>
        <taxon>Lecanorales</taxon>
        <taxon>Lecanorineae</taxon>
        <taxon>Parmeliaceae</taxon>
        <taxon>Letharia</taxon>
    </lineage>
</organism>
<evidence type="ECO:0008006" key="4">
    <source>
        <dbReference type="Google" id="ProtNLM"/>
    </source>
</evidence>
<reference evidence="2 3" key="1">
    <citation type="journal article" date="2020" name="Genomics">
        <title>Complete, high-quality genomes from long-read metagenomic sequencing of two wolf lichen thalli reveals enigmatic genome architecture.</title>
        <authorList>
            <person name="McKenzie S.K."/>
            <person name="Walston R.F."/>
            <person name="Allen J.L."/>
        </authorList>
    </citation>
    <scope>NUCLEOTIDE SEQUENCE [LARGE SCALE GENOMIC DNA]</scope>
    <source>
        <strain evidence="2">WasteWater1</strain>
    </source>
</reference>
<evidence type="ECO:0000313" key="2">
    <source>
        <dbReference type="EMBL" id="KAF6220083.1"/>
    </source>
</evidence>
<protein>
    <recommendedName>
        <fullName evidence="4">C2H2-type domain-containing protein</fullName>
    </recommendedName>
</protein>
<keyword evidence="3" id="KW-1185">Reference proteome</keyword>
<name>A0A8H6F9W8_9LECA</name>
<dbReference type="EMBL" id="JACCJB010000017">
    <property type="protein sequence ID" value="KAF6220083.1"/>
    <property type="molecule type" value="Genomic_DNA"/>
</dbReference>
<dbReference type="GeneID" id="59331625"/>
<evidence type="ECO:0000313" key="3">
    <source>
        <dbReference type="Proteomes" id="UP000593566"/>
    </source>
</evidence>
<dbReference type="RefSeq" id="XP_037149518.1">
    <property type="nucleotide sequence ID" value="XM_037294137.1"/>
</dbReference>
<feature type="compositionally biased region" description="Polar residues" evidence="1">
    <location>
        <begin position="534"/>
        <end position="561"/>
    </location>
</feature>
<gene>
    <name evidence="2" type="ORF">HO133_003214</name>
</gene>
<dbReference type="AlphaFoldDB" id="A0A8H6F9W8"/>
<comment type="caution">
    <text evidence="2">The sequence shown here is derived from an EMBL/GenBank/DDBJ whole genome shotgun (WGS) entry which is preliminary data.</text>
</comment>
<feature type="region of interest" description="Disordered" evidence="1">
    <location>
        <begin position="629"/>
        <end position="668"/>
    </location>
</feature>
<feature type="region of interest" description="Disordered" evidence="1">
    <location>
        <begin position="524"/>
        <end position="561"/>
    </location>
</feature>
<feature type="region of interest" description="Disordered" evidence="1">
    <location>
        <begin position="426"/>
        <end position="451"/>
    </location>
</feature>
<sequence length="668" mass="74050">MQKGAASSLVRSPALLSLYANQPHSFEDPNLIYSDPSDVQPHTLPTPKQQAALDELLSFDNEKILAWLTLLRSIEPGFRYQAGRGCLSNQQLEALSTLRDCGDSDILAWLTLSFRTSDFNGQRTLSNTISTFRSPAVPTSRQLRQPSTNLSLRSSISSFAPSAVFSSDSNYCTPRSSGGSLGYGIPLPELPEGIACDDESNHAHWCTYREHSRPINKCEGWKRHEREHETGYLCMPHGPVEPTQNGLICALCGKADPDADHLAWHNISSCFGKFGVPLKKSRRSDMVRHLALHRVHSKVGEALTDRWRYDSKKKYFSCGLCIMIFISITDRLNHIDNEHWRHGQNMGAWELSNSIRGLLLEPEVQAAWRALLRSHPLLVASNLRWEMPLAEGLQLRLEMGKEPALVLAKAALELSNYEWIRSSQEGSMATTGREEMSFDKVSTAPRSPGAAMVVPLSNSTYQSLSNHTRRRAPLSRLLAGSLSSSNVQSSSTGFPNPQYDLPLNPTAFLNDSFQPDYLYNDTFSHPAPLMDPNASDTPSQQSNSACSTEWPSMDTSQPLNNNTRIQGHLIESGASLVAQMSSSRYGQSVTIDRQGPISDSRNDINSANTVRLPTSNFFHGWTPQLSNHEHGFNFRKKPLPPVPLSDQRGNASRAAERRPSTPMDLGTG</sequence>
<proteinExistence type="predicted"/>
<evidence type="ECO:0000256" key="1">
    <source>
        <dbReference type="SAM" id="MobiDB-lite"/>
    </source>
</evidence>
<dbReference type="Proteomes" id="UP000593566">
    <property type="component" value="Unassembled WGS sequence"/>
</dbReference>